<dbReference type="HOGENOM" id="CLU_076878_0_0_11"/>
<keyword evidence="1" id="KW-0614">Plasmid</keyword>
<organism evidence="1 2">
    <name type="scientific">Rhodococcus jostii (strain RHA1)</name>
    <dbReference type="NCBI Taxonomy" id="101510"/>
    <lineage>
        <taxon>Bacteria</taxon>
        <taxon>Bacillati</taxon>
        <taxon>Actinomycetota</taxon>
        <taxon>Actinomycetes</taxon>
        <taxon>Mycobacteriales</taxon>
        <taxon>Nocardiaceae</taxon>
        <taxon>Rhodococcus</taxon>
    </lineage>
</organism>
<proteinExistence type="predicted"/>
<name>Q0RVW4_RHOJR</name>
<reference evidence="2" key="1">
    <citation type="journal article" date="2006" name="Proc. Natl. Acad. Sci. U.S.A.">
        <title>The complete genome of Rhodococcus sp. RHA1 provides insights into a catabolic powerhouse.</title>
        <authorList>
            <person name="McLeod M.P."/>
            <person name="Warren R.L."/>
            <person name="Hsiao W.W.L."/>
            <person name="Araki N."/>
            <person name="Myhre M."/>
            <person name="Fernandes C."/>
            <person name="Miyazawa D."/>
            <person name="Wong W."/>
            <person name="Lillquist A.L."/>
            <person name="Wang D."/>
            <person name="Dosanjh M."/>
            <person name="Hara H."/>
            <person name="Petrescu A."/>
            <person name="Morin R.D."/>
            <person name="Yang G."/>
            <person name="Stott J.M."/>
            <person name="Schein J.E."/>
            <person name="Shin H."/>
            <person name="Smailus D."/>
            <person name="Siddiqui A.S."/>
            <person name="Marra M.A."/>
            <person name="Jones S.J.M."/>
            <person name="Holt R."/>
            <person name="Brinkman F.S.L."/>
            <person name="Miyauchi K."/>
            <person name="Fukuda M."/>
            <person name="Davies J.E."/>
            <person name="Mohn W.W."/>
            <person name="Eltis L.D."/>
        </authorList>
    </citation>
    <scope>NUCLEOTIDE SEQUENCE [LARGE SCALE GENOMIC DNA]</scope>
    <source>
        <strain evidence="2">RHA1</strain>
    </source>
</reference>
<protein>
    <recommendedName>
        <fullName evidence="3">Phosphatidylserine/phosphatidylglycerophosphate/ cardiolipin synthase family protein</fullName>
    </recommendedName>
</protein>
<dbReference type="KEGG" id="rha:RHA1_ro10383"/>
<gene>
    <name evidence="1" type="ordered locus">RHA1_ro10383</name>
</gene>
<evidence type="ECO:0000313" key="1">
    <source>
        <dbReference type="EMBL" id="ABH00572.1"/>
    </source>
</evidence>
<geneLocation type="plasmid" evidence="1 2">
    <name>pRHL2</name>
</geneLocation>
<evidence type="ECO:0008006" key="3">
    <source>
        <dbReference type="Google" id="ProtNLM"/>
    </source>
</evidence>
<dbReference type="Proteomes" id="UP000008710">
    <property type="component" value="Plasmid pRHL2"/>
</dbReference>
<dbReference type="EMBL" id="CP000433">
    <property type="protein sequence ID" value="ABH00572.1"/>
    <property type="molecule type" value="Genomic_DNA"/>
</dbReference>
<sequence>MGTCHIRSSSQLFAETGGIIWPHGLHRTLRVRANRGTAHHVRATVRRMGTTFHGPGPWPHITRAIRVRGPRHAAIAYLGEDAPTLLPLRAGDLLVVNASRAAVRAHVTSPIALAYYVEAGVRVLSSPNLHANVIATSRRAVIGSANASHSSTIADEAVVITDDPEVVAAAWTFIDGIEEITEVDQAFLDNATTAWQIGRSVPIPGIGGRLRAELDFLPARVTRMFLRHIVEYEPSVTEQQTWDTQARRHHTATAGPAATYQLEWFRLDDRRARLRRGDVLIFTDDNDWIYPPAVVDSDAIAIPHTHRAFGHLLLVRADLQPVSVADAEQQLADFGHPNPRLTTDHRIISASLRAALLRLWNL</sequence>
<dbReference type="AlphaFoldDB" id="Q0RVW4"/>
<evidence type="ECO:0000313" key="2">
    <source>
        <dbReference type="Proteomes" id="UP000008710"/>
    </source>
</evidence>
<accession>Q0RVW4</accession>